<reference evidence="1 2" key="1">
    <citation type="submission" date="2007-01" db="EMBL/GenBank/DDBJ databases">
        <authorList>
            <person name="Haygood M."/>
            <person name="Podell S."/>
            <person name="Anderson C."/>
            <person name="Hopkinson B."/>
            <person name="Roe K."/>
            <person name="Barbeau K."/>
            <person name="Gaasterland T."/>
            <person name="Ferriera S."/>
            <person name="Johnson J."/>
            <person name="Kravitz S."/>
            <person name="Beeson K."/>
            <person name="Sutton G."/>
            <person name="Rogers Y.-H."/>
            <person name="Friedman R."/>
            <person name="Frazier M."/>
            <person name="Venter J.C."/>
        </authorList>
    </citation>
    <scope>NUCLEOTIDE SEQUENCE [LARGE SCALE GENOMIC DNA]</scope>
    <source>
        <strain evidence="1 2">ATCC 23134</strain>
    </source>
</reference>
<sequence length="49" mass="6273">MRFLLSWFSGFTARKKHRKYQHINKMLELFCQPCQIQWHNFSRRWVKLF</sequence>
<keyword evidence="2" id="KW-1185">Reference proteome</keyword>
<protein>
    <submittedName>
        <fullName evidence="1">Uncharacterized protein</fullName>
    </submittedName>
</protein>
<accession>A1ZQG0</accession>
<dbReference type="EMBL" id="AAWS01000024">
    <property type="protein sequence ID" value="EAY27332.1"/>
    <property type="molecule type" value="Genomic_DNA"/>
</dbReference>
<proteinExistence type="predicted"/>
<name>A1ZQG0_MICM2</name>
<dbReference type="Proteomes" id="UP000004095">
    <property type="component" value="Unassembled WGS sequence"/>
</dbReference>
<gene>
    <name evidence="1" type="ORF">M23134_08284</name>
</gene>
<evidence type="ECO:0000313" key="1">
    <source>
        <dbReference type="EMBL" id="EAY27332.1"/>
    </source>
</evidence>
<evidence type="ECO:0000313" key="2">
    <source>
        <dbReference type="Proteomes" id="UP000004095"/>
    </source>
</evidence>
<organism evidence="1 2">
    <name type="scientific">Microscilla marina ATCC 23134</name>
    <dbReference type="NCBI Taxonomy" id="313606"/>
    <lineage>
        <taxon>Bacteria</taxon>
        <taxon>Pseudomonadati</taxon>
        <taxon>Bacteroidota</taxon>
        <taxon>Cytophagia</taxon>
        <taxon>Cytophagales</taxon>
        <taxon>Microscillaceae</taxon>
        <taxon>Microscilla</taxon>
    </lineage>
</organism>
<dbReference type="AlphaFoldDB" id="A1ZQG0"/>
<comment type="caution">
    <text evidence="1">The sequence shown here is derived from an EMBL/GenBank/DDBJ whole genome shotgun (WGS) entry which is preliminary data.</text>
</comment>